<name>A0A507EX54_9FUNG</name>
<accession>A0A507EX54</accession>
<dbReference type="AlphaFoldDB" id="A0A507EX54"/>
<protein>
    <submittedName>
        <fullName evidence="2">Uncharacterized protein</fullName>
    </submittedName>
</protein>
<feature type="region of interest" description="Disordered" evidence="1">
    <location>
        <begin position="54"/>
        <end position="103"/>
    </location>
</feature>
<feature type="compositionally biased region" description="Basic residues" evidence="1">
    <location>
        <begin position="79"/>
        <end position="103"/>
    </location>
</feature>
<proteinExistence type="predicted"/>
<gene>
    <name evidence="2" type="ORF">CcCBS67573_g07129</name>
</gene>
<reference evidence="2 3" key="1">
    <citation type="journal article" date="2019" name="Sci. Rep.">
        <title>Comparative genomics of chytrid fungi reveal insights into the obligate biotrophic and pathogenic lifestyle of Synchytrium endobioticum.</title>
        <authorList>
            <person name="van de Vossenberg B.T.L.H."/>
            <person name="Warris S."/>
            <person name="Nguyen H.D.T."/>
            <person name="van Gent-Pelzer M.P.E."/>
            <person name="Joly D.L."/>
            <person name="van de Geest H.C."/>
            <person name="Bonants P.J.M."/>
            <person name="Smith D.S."/>
            <person name="Levesque C.A."/>
            <person name="van der Lee T.A.J."/>
        </authorList>
    </citation>
    <scope>NUCLEOTIDE SEQUENCE [LARGE SCALE GENOMIC DNA]</scope>
    <source>
        <strain evidence="2 3">CBS 675.73</strain>
    </source>
</reference>
<keyword evidence="3" id="KW-1185">Reference proteome</keyword>
<organism evidence="2 3">
    <name type="scientific">Chytriomyces confervae</name>
    <dbReference type="NCBI Taxonomy" id="246404"/>
    <lineage>
        <taxon>Eukaryota</taxon>
        <taxon>Fungi</taxon>
        <taxon>Fungi incertae sedis</taxon>
        <taxon>Chytridiomycota</taxon>
        <taxon>Chytridiomycota incertae sedis</taxon>
        <taxon>Chytridiomycetes</taxon>
        <taxon>Chytridiales</taxon>
        <taxon>Chytriomycetaceae</taxon>
        <taxon>Chytriomyces</taxon>
    </lineage>
</organism>
<dbReference type="EMBL" id="QEAP01000350">
    <property type="protein sequence ID" value="TPX68629.1"/>
    <property type="molecule type" value="Genomic_DNA"/>
</dbReference>
<dbReference type="Proteomes" id="UP000320333">
    <property type="component" value="Unassembled WGS sequence"/>
</dbReference>
<evidence type="ECO:0000313" key="3">
    <source>
        <dbReference type="Proteomes" id="UP000320333"/>
    </source>
</evidence>
<evidence type="ECO:0000256" key="1">
    <source>
        <dbReference type="SAM" id="MobiDB-lite"/>
    </source>
</evidence>
<evidence type="ECO:0000313" key="2">
    <source>
        <dbReference type="EMBL" id="TPX68629.1"/>
    </source>
</evidence>
<comment type="caution">
    <text evidence="2">The sequence shown here is derived from an EMBL/GenBank/DDBJ whole genome shotgun (WGS) entry which is preliminary data.</text>
</comment>
<sequence length="103" mass="11099">MKKSASLLAAEKALAVAAAEEARLRDEEARAKGAAAAAEASPPVFTYESFLEKASKAKEGGDSDTSQRMSDDEEETVKTSKRLNRLRTFHGGIKSRGHKFNEG</sequence>